<dbReference type="Pfam" id="PF04081">
    <property type="entry name" value="DNA_pol_delta_4"/>
    <property type="match status" value="1"/>
</dbReference>
<reference evidence="1" key="1">
    <citation type="submission" date="2018-10" db="EMBL/GenBank/DDBJ databases">
        <title>Hidden diversity of soil giant viruses.</title>
        <authorList>
            <person name="Schulz F."/>
            <person name="Alteio L."/>
            <person name="Goudeau D."/>
            <person name="Ryan E.M."/>
            <person name="Malmstrom R.R."/>
            <person name="Blanchard J."/>
            <person name="Woyke T."/>
        </authorList>
    </citation>
    <scope>NUCLEOTIDE SEQUENCE</scope>
    <source>
        <strain evidence="1">SYV1</strain>
    </source>
</reference>
<evidence type="ECO:0000313" key="1">
    <source>
        <dbReference type="EMBL" id="AYV86925.1"/>
    </source>
</evidence>
<sequence length="60" mass="6625">MTTPQELIQAFDCAALYGPRIGFSRLIRLSRALNLGIYVDKETEIAILKDPTSAIDVDSI</sequence>
<gene>
    <name evidence="1" type="ORF">Sylvanvirus14_10</name>
</gene>
<dbReference type="GO" id="GO:0006260">
    <property type="term" value="P:DNA replication"/>
    <property type="evidence" value="ECO:0007669"/>
    <property type="project" value="InterPro"/>
</dbReference>
<dbReference type="EMBL" id="MK072520">
    <property type="protein sequence ID" value="AYV86925.1"/>
    <property type="molecule type" value="Genomic_DNA"/>
</dbReference>
<accession>A0A3G5AI85</accession>
<name>A0A3G5AI85_9VIRU</name>
<proteinExistence type="predicted"/>
<dbReference type="GO" id="GO:0000731">
    <property type="term" value="P:DNA synthesis involved in DNA repair"/>
    <property type="evidence" value="ECO:0007669"/>
    <property type="project" value="InterPro"/>
</dbReference>
<protein>
    <submittedName>
        <fullName evidence="1">Uncharacterized protein</fullName>
    </submittedName>
</protein>
<dbReference type="InterPro" id="IPR007218">
    <property type="entry name" value="DNA_pol_delta_4"/>
</dbReference>
<organism evidence="1">
    <name type="scientific">Sylvanvirus sp</name>
    <dbReference type="NCBI Taxonomy" id="2487774"/>
    <lineage>
        <taxon>Viruses</taxon>
    </lineage>
</organism>